<dbReference type="STRING" id="728005.SAMN04488059_101297"/>
<name>A0A1I1FNW5_9HYPH</name>
<accession>A0A1I1FNW5</accession>
<protein>
    <submittedName>
        <fullName evidence="2">Uncharacterized protein, PA2063/DUF2235 family</fullName>
    </submittedName>
</protein>
<proteinExistence type="predicted"/>
<dbReference type="EMBL" id="FOMB01000001">
    <property type="protein sequence ID" value="SFB99338.1"/>
    <property type="molecule type" value="Genomic_DNA"/>
</dbReference>
<dbReference type="Proteomes" id="UP000182258">
    <property type="component" value="Unassembled WGS sequence"/>
</dbReference>
<evidence type="ECO:0000313" key="3">
    <source>
        <dbReference type="Proteomes" id="UP000182258"/>
    </source>
</evidence>
<dbReference type="AlphaFoldDB" id="A0A1I1FNW5"/>
<gene>
    <name evidence="2" type="ORF">SAMN04488059_101297</name>
</gene>
<dbReference type="InterPro" id="IPR029058">
    <property type="entry name" value="AB_hydrolase_fold"/>
</dbReference>
<evidence type="ECO:0000313" key="2">
    <source>
        <dbReference type="EMBL" id="SFB99338.1"/>
    </source>
</evidence>
<dbReference type="InterPro" id="IPR018712">
    <property type="entry name" value="Tle1-like_cat"/>
</dbReference>
<dbReference type="Pfam" id="PF09994">
    <property type="entry name" value="T6SS_Tle1-like_cat"/>
    <property type="match status" value="1"/>
</dbReference>
<dbReference type="Gene3D" id="3.40.50.1820">
    <property type="entry name" value="alpha/beta hydrolase"/>
    <property type="match status" value="1"/>
</dbReference>
<evidence type="ECO:0000259" key="1">
    <source>
        <dbReference type="Pfam" id="PF09994"/>
    </source>
</evidence>
<reference evidence="2 3" key="1">
    <citation type="submission" date="2016-10" db="EMBL/GenBank/DDBJ databases">
        <authorList>
            <person name="de Groot N.N."/>
        </authorList>
    </citation>
    <scope>NUCLEOTIDE SEQUENCE [LARGE SCALE GENOMIC DNA]</scope>
    <source>
        <strain evidence="2 3">CGMCC 1.10210</strain>
    </source>
</reference>
<dbReference type="PANTHER" id="PTHR33840:SF1">
    <property type="entry name" value="TLE1 PHOSPHOLIPASE DOMAIN-CONTAINING PROTEIN"/>
    <property type="match status" value="1"/>
</dbReference>
<sequence length="375" mass="41436">MKRLVIFCDGTWNRMSAEHPTNVLIGAQFVLPVDASGVSQITYYDEGVGTTGGRVSTMLAGMFGRGLLDKIEAAYRFLIFNYEPGDEVFIFGFSRGAYTARSLAGLIRKCAIVPRSQAGKIREIFDFYKDADTLPDSDEAQRRRMAYSPATVIKEADRKWRIDHGADPVEVSKAQPLTVRYIGVWDSVGALGIPQHLPGSAFFQLGKKYQFHDTELSSTVRAARHAMAIDENRLSFAPTKWSNLETLNATTASGDKYQQIWFPGDHGSVGGGGDIRGLSNDALIWIMEGAKAEGLALNQSAMETYKANIDPLAPLSNQSKKPGWSERIYQRADRDGPQQKSLISGSAATRLAYEVKAKDWKPYRPGTLKALWPKN</sequence>
<dbReference type="SUPFAM" id="SSF53474">
    <property type="entry name" value="alpha/beta-Hydrolases"/>
    <property type="match status" value="1"/>
</dbReference>
<dbReference type="OrthoDB" id="4378831at2"/>
<dbReference type="RefSeq" id="WP_074797201.1">
    <property type="nucleotide sequence ID" value="NZ_FOMB01000001.1"/>
</dbReference>
<organism evidence="2 3">
    <name type="scientific">Devosia psychrophila</name>
    <dbReference type="NCBI Taxonomy" id="728005"/>
    <lineage>
        <taxon>Bacteria</taxon>
        <taxon>Pseudomonadati</taxon>
        <taxon>Pseudomonadota</taxon>
        <taxon>Alphaproteobacteria</taxon>
        <taxon>Hyphomicrobiales</taxon>
        <taxon>Devosiaceae</taxon>
        <taxon>Devosia</taxon>
    </lineage>
</organism>
<dbReference type="PANTHER" id="PTHR33840">
    <property type="match status" value="1"/>
</dbReference>
<feature type="domain" description="T6SS Phospholipase effector Tle1-like catalytic" evidence="1">
    <location>
        <begin position="2"/>
        <end position="288"/>
    </location>
</feature>